<dbReference type="Proteomes" id="UP000195437">
    <property type="component" value="Chromosome"/>
</dbReference>
<feature type="transmembrane region" description="Helical" evidence="1">
    <location>
        <begin position="67"/>
        <end position="87"/>
    </location>
</feature>
<reference evidence="3" key="1">
    <citation type="submission" date="2017-05" db="EMBL/GenBank/DDBJ databases">
        <authorList>
            <person name="Sung H."/>
        </authorList>
    </citation>
    <scope>NUCLEOTIDE SEQUENCE [LARGE SCALE GENOMIC DNA]</scope>
    <source>
        <strain evidence="3">AR23208</strain>
    </source>
</reference>
<dbReference type="AlphaFoldDB" id="A0A1Y0IJN8"/>
<sequence length="131" mass="14403">MEVFAVNRHLLAFVVKLGSMIAAVYFIALFFPLWGQANLFHAIILGLIIAVLGYVADLIIPRALNQIVAVAVDLVLAALVVFAGNYFLPGMNVSWTFAWFVGLLVAGIEIFYHNQFVRKSNEPVGEPGPDR</sequence>
<evidence type="ECO:0000313" key="3">
    <source>
        <dbReference type="Proteomes" id="UP000195437"/>
    </source>
</evidence>
<feature type="transmembrane region" description="Helical" evidence="1">
    <location>
        <begin position="12"/>
        <end position="33"/>
    </location>
</feature>
<evidence type="ECO:0008006" key="4">
    <source>
        <dbReference type="Google" id="ProtNLM"/>
    </source>
</evidence>
<keyword evidence="1" id="KW-0472">Membrane</keyword>
<dbReference type="InterPro" id="IPR019649">
    <property type="entry name" value="DUF2512"/>
</dbReference>
<name>A0A1Y0IJN8_9BACL</name>
<feature type="transmembrane region" description="Helical" evidence="1">
    <location>
        <begin position="39"/>
        <end position="60"/>
    </location>
</feature>
<protein>
    <recommendedName>
        <fullName evidence="4">DUF2512 domain-containing protein</fullName>
    </recommendedName>
</protein>
<keyword evidence="1" id="KW-1133">Transmembrane helix</keyword>
<proteinExistence type="predicted"/>
<evidence type="ECO:0000313" key="2">
    <source>
        <dbReference type="EMBL" id="ARU59653.1"/>
    </source>
</evidence>
<feature type="transmembrane region" description="Helical" evidence="1">
    <location>
        <begin position="93"/>
        <end position="112"/>
    </location>
</feature>
<keyword evidence="3" id="KW-1185">Reference proteome</keyword>
<dbReference type="EMBL" id="CP021434">
    <property type="protein sequence ID" value="ARU59653.1"/>
    <property type="molecule type" value="Genomic_DNA"/>
</dbReference>
<evidence type="ECO:0000256" key="1">
    <source>
        <dbReference type="SAM" id="Phobius"/>
    </source>
</evidence>
<accession>A0A1Y0IJN8</accession>
<dbReference type="KEGG" id="tum:CBW65_00285"/>
<dbReference type="Pfam" id="PF10710">
    <property type="entry name" value="DUF2512"/>
    <property type="match status" value="1"/>
</dbReference>
<gene>
    <name evidence="2" type="ORF">CBW65_00285</name>
</gene>
<organism evidence="2 3">
    <name type="scientific">Tumebacillus avium</name>
    <dbReference type="NCBI Taxonomy" id="1903704"/>
    <lineage>
        <taxon>Bacteria</taxon>
        <taxon>Bacillati</taxon>
        <taxon>Bacillota</taxon>
        <taxon>Bacilli</taxon>
        <taxon>Bacillales</taxon>
        <taxon>Alicyclobacillaceae</taxon>
        <taxon>Tumebacillus</taxon>
    </lineage>
</organism>
<keyword evidence="1" id="KW-0812">Transmembrane</keyword>